<gene>
    <name evidence="1" type="ORF">EZS28_055034</name>
</gene>
<dbReference type="EMBL" id="SNRW01046474">
    <property type="protein sequence ID" value="KAA6317815.1"/>
    <property type="molecule type" value="Genomic_DNA"/>
</dbReference>
<accession>A0A5J4Q7U9</accession>
<proteinExistence type="predicted"/>
<comment type="caution">
    <text evidence="1">The sequence shown here is derived from an EMBL/GenBank/DDBJ whole genome shotgun (WGS) entry which is preliminary data.</text>
</comment>
<evidence type="ECO:0000313" key="1">
    <source>
        <dbReference type="EMBL" id="KAA6317815.1"/>
    </source>
</evidence>
<feature type="non-terminal residue" evidence="1">
    <location>
        <position position="1"/>
    </location>
</feature>
<reference evidence="1 2" key="1">
    <citation type="submission" date="2019-03" db="EMBL/GenBank/DDBJ databases">
        <title>Single cell metagenomics reveals metabolic interactions within the superorganism composed of flagellate Streblomastix strix and complex community of Bacteroidetes bacteria on its surface.</title>
        <authorList>
            <person name="Treitli S.C."/>
            <person name="Kolisko M."/>
            <person name="Husnik F."/>
            <person name="Keeling P."/>
            <person name="Hampl V."/>
        </authorList>
    </citation>
    <scope>NUCLEOTIDE SEQUENCE [LARGE SCALE GENOMIC DNA]</scope>
    <source>
        <strain evidence="1">ST1C</strain>
    </source>
</reference>
<dbReference type="AlphaFoldDB" id="A0A5J4Q7U9"/>
<protein>
    <submittedName>
        <fullName evidence="1">Uncharacterized protein</fullName>
    </submittedName>
</protein>
<evidence type="ECO:0000313" key="2">
    <source>
        <dbReference type="Proteomes" id="UP000324800"/>
    </source>
</evidence>
<name>A0A5J4Q7U9_9EUKA</name>
<sequence>IPRSVLKGIVQFGRVKTDKFTEQLQVLCVGAGGRTYRGCYCWYCLK</sequence>
<organism evidence="1 2">
    <name type="scientific">Streblomastix strix</name>
    <dbReference type="NCBI Taxonomy" id="222440"/>
    <lineage>
        <taxon>Eukaryota</taxon>
        <taxon>Metamonada</taxon>
        <taxon>Preaxostyla</taxon>
        <taxon>Oxymonadida</taxon>
        <taxon>Streblomastigidae</taxon>
        <taxon>Streblomastix</taxon>
    </lineage>
</organism>
<dbReference type="Proteomes" id="UP000324800">
    <property type="component" value="Unassembled WGS sequence"/>
</dbReference>